<dbReference type="SMART" id="SM00748">
    <property type="entry name" value="HEPN"/>
    <property type="match status" value="1"/>
</dbReference>
<name>A0A830E0Q9_9CREN</name>
<keyword evidence="3" id="KW-0238">DNA-binding</keyword>
<evidence type="ECO:0000313" key="5">
    <source>
        <dbReference type="Proteomes" id="UP001060771"/>
    </source>
</evidence>
<protein>
    <submittedName>
        <fullName evidence="3">DNA-binding protein</fullName>
    </submittedName>
</protein>
<dbReference type="Proteomes" id="UP001060771">
    <property type="component" value="Chromosome"/>
</dbReference>
<dbReference type="Gene3D" id="1.20.120.330">
    <property type="entry name" value="Nucleotidyltransferases domain 2"/>
    <property type="match status" value="1"/>
</dbReference>
<proteinExistence type="predicted"/>
<dbReference type="GeneID" id="76206337"/>
<dbReference type="InterPro" id="IPR007842">
    <property type="entry name" value="HEPN_dom"/>
</dbReference>
<dbReference type="GO" id="GO:0003677">
    <property type="term" value="F:DNA binding"/>
    <property type="evidence" value="ECO:0007669"/>
    <property type="project" value="UniProtKB-KW"/>
</dbReference>
<dbReference type="SUPFAM" id="SSF81593">
    <property type="entry name" value="Nucleotidyltransferase substrate binding subunit/domain"/>
    <property type="match status" value="1"/>
</dbReference>
<reference evidence="3" key="2">
    <citation type="submission" date="2020-09" db="EMBL/GenBank/DDBJ databases">
        <authorList>
            <person name="Sun Q."/>
            <person name="Ohkuma M."/>
        </authorList>
    </citation>
    <scope>NUCLEOTIDE SEQUENCE</scope>
    <source>
        <strain evidence="3">JCM 11219</strain>
    </source>
</reference>
<evidence type="ECO:0000313" key="3">
    <source>
        <dbReference type="EMBL" id="GGI71174.1"/>
    </source>
</evidence>
<dbReference type="EMBL" id="BMNM01000001">
    <property type="protein sequence ID" value="GGI71174.1"/>
    <property type="molecule type" value="Genomic_DNA"/>
</dbReference>
<dbReference type="Proteomes" id="UP000657075">
    <property type="component" value="Unassembled WGS sequence"/>
</dbReference>
<gene>
    <name evidence="3" type="ORF">GCM10007112_05120</name>
    <name evidence="2" type="ORF">Vsou_07840</name>
</gene>
<accession>A0A830E0Q9</accession>
<dbReference type="RefSeq" id="WP_188602529.1">
    <property type="nucleotide sequence ID" value="NZ_AP026830.1"/>
</dbReference>
<dbReference type="OrthoDB" id="101044at2157"/>
<sequence length="125" mass="15072">MGFLSQRAEEFLKHARFAYERGYYDLVMFNVEQFMQLKLKSLLYNLVGDYPRTHRLTQLFMELMKVLNDKRHLNDFYTRNREVILLLEFAYIASRYMPPRFNKDDAEKALNIANEFNEVVKCLLS</sequence>
<organism evidence="3 4">
    <name type="scientific">Vulcanisaeta souniana JCM 11219</name>
    <dbReference type="NCBI Taxonomy" id="1293586"/>
    <lineage>
        <taxon>Archaea</taxon>
        <taxon>Thermoproteota</taxon>
        <taxon>Thermoprotei</taxon>
        <taxon>Thermoproteales</taxon>
        <taxon>Thermoproteaceae</taxon>
        <taxon>Vulcanisaeta</taxon>
    </lineage>
</organism>
<dbReference type="PROSITE" id="PS50910">
    <property type="entry name" value="HEPN"/>
    <property type="match status" value="1"/>
</dbReference>
<keyword evidence="5" id="KW-1185">Reference proteome</keyword>
<reference evidence="5" key="3">
    <citation type="submission" date="2022-09" db="EMBL/GenBank/DDBJ databases">
        <title>Complete genome sequence of Vulcanisaeta souniana.</title>
        <authorList>
            <person name="Kato S."/>
            <person name="Itoh T."/>
            <person name="Ohkuma M."/>
        </authorList>
    </citation>
    <scope>NUCLEOTIDE SEQUENCE [LARGE SCALE GENOMIC DNA]</scope>
    <source>
        <strain evidence="5">JCM 11219</strain>
    </source>
</reference>
<reference evidence="2" key="4">
    <citation type="journal article" date="2023" name="Microbiol. Resour. Announc.">
        <title>Complete Genome Sequence of Vulcanisaeta souniana Strain IC-059, a Hyperthermophilic Archaeon Isolated from Hot Spring Water in Japan.</title>
        <authorList>
            <person name="Kato S."/>
            <person name="Itoh T."/>
            <person name="Wu L."/>
            <person name="Ma J."/>
            <person name="Ohkuma M."/>
        </authorList>
    </citation>
    <scope>NUCLEOTIDE SEQUENCE</scope>
    <source>
        <strain evidence="2">JCM 11219</strain>
    </source>
</reference>
<dbReference type="EMBL" id="AP026830">
    <property type="protein sequence ID" value="BDR91691.1"/>
    <property type="molecule type" value="Genomic_DNA"/>
</dbReference>
<evidence type="ECO:0000313" key="4">
    <source>
        <dbReference type="Proteomes" id="UP000657075"/>
    </source>
</evidence>
<feature type="domain" description="HEPN" evidence="1">
    <location>
        <begin position="5"/>
        <end position="116"/>
    </location>
</feature>
<evidence type="ECO:0000259" key="1">
    <source>
        <dbReference type="PROSITE" id="PS50910"/>
    </source>
</evidence>
<dbReference type="Pfam" id="PF05168">
    <property type="entry name" value="HEPN"/>
    <property type="match status" value="1"/>
</dbReference>
<evidence type="ECO:0000313" key="2">
    <source>
        <dbReference type="EMBL" id="BDR91691.1"/>
    </source>
</evidence>
<dbReference type="AlphaFoldDB" id="A0A830E0Q9"/>
<reference evidence="3" key="1">
    <citation type="journal article" date="2014" name="Int. J. Syst. Evol. Microbiol.">
        <title>Complete genome sequence of Corynebacterium casei LMG S-19264T (=DSM 44701T), isolated from a smear-ripened cheese.</title>
        <authorList>
            <consortium name="US DOE Joint Genome Institute (JGI-PGF)"/>
            <person name="Walter F."/>
            <person name="Albersmeier A."/>
            <person name="Kalinowski J."/>
            <person name="Ruckert C."/>
        </authorList>
    </citation>
    <scope>NUCLEOTIDE SEQUENCE</scope>
    <source>
        <strain evidence="3">JCM 11219</strain>
    </source>
</reference>